<evidence type="ECO:0000313" key="1">
    <source>
        <dbReference type="EMBL" id="GAA2736332.1"/>
    </source>
</evidence>
<protein>
    <recommendedName>
        <fullName evidence="3">Peptidase M43 pregnancy-associated plasma-A domain-containing protein</fullName>
    </recommendedName>
</protein>
<dbReference type="Gene3D" id="3.40.390.10">
    <property type="entry name" value="Collagenase (Catalytic Domain)"/>
    <property type="match status" value="1"/>
</dbReference>
<dbReference type="SUPFAM" id="SSF55486">
    <property type="entry name" value="Metalloproteases ('zincins'), catalytic domain"/>
    <property type="match status" value="1"/>
</dbReference>
<dbReference type="EMBL" id="BAAARN010000001">
    <property type="protein sequence ID" value="GAA2736332.1"/>
    <property type="molecule type" value="Genomic_DNA"/>
</dbReference>
<dbReference type="InterPro" id="IPR024079">
    <property type="entry name" value="MetalloPept_cat_dom_sf"/>
</dbReference>
<dbReference type="Proteomes" id="UP001501326">
    <property type="component" value="Unassembled WGS sequence"/>
</dbReference>
<comment type="caution">
    <text evidence="1">The sequence shown here is derived from an EMBL/GenBank/DDBJ whole genome shotgun (WGS) entry which is preliminary data.</text>
</comment>
<reference evidence="1 2" key="1">
    <citation type="journal article" date="2019" name="Int. J. Syst. Evol. Microbiol.">
        <title>The Global Catalogue of Microorganisms (GCM) 10K type strain sequencing project: providing services to taxonomists for standard genome sequencing and annotation.</title>
        <authorList>
            <consortium name="The Broad Institute Genomics Platform"/>
            <consortium name="The Broad Institute Genome Sequencing Center for Infectious Disease"/>
            <person name="Wu L."/>
            <person name="Ma J."/>
        </authorList>
    </citation>
    <scope>NUCLEOTIDE SEQUENCE [LARGE SCALE GENOMIC DNA]</scope>
    <source>
        <strain evidence="1 2">JCM 16378</strain>
    </source>
</reference>
<organism evidence="1 2">
    <name type="scientific">Pedococcus aerophilus</name>
    <dbReference type="NCBI Taxonomy" id="436356"/>
    <lineage>
        <taxon>Bacteria</taxon>
        <taxon>Bacillati</taxon>
        <taxon>Actinomycetota</taxon>
        <taxon>Actinomycetes</taxon>
        <taxon>Micrococcales</taxon>
        <taxon>Intrasporangiaceae</taxon>
        <taxon>Pedococcus</taxon>
    </lineage>
</organism>
<name>A0ABN3UPR7_9MICO</name>
<accession>A0ABN3UPR7</accession>
<dbReference type="RefSeq" id="WP_344192855.1">
    <property type="nucleotide sequence ID" value="NZ_BAAARN010000001.1"/>
</dbReference>
<sequence length="253" mass="26574">MTVLSVRQAMAAMGLGGTGNLSVMREVLGFWQGKAPTDPSTNTPVVVSLGQAFTGLSGKHINVNIIKVGFDVLSAGALTVEEAAVDYGIHRTRQIYSGIGLGVGRVGYYWITAAASNGRDDLGSDSESDTLSDEWSVPNDGLDVFCVRSITYDNVLGVSPRPGDCSKGGKSDGMIGGETGRGDPDGWSRTLAHEMGHYLDLPHNHGDTCPTATTARENLMAQTRCCVSTRSSVLLTSGQGSTMRGRCQVRAGS</sequence>
<gene>
    <name evidence="1" type="ORF">GCM10009867_20790</name>
</gene>
<keyword evidence="2" id="KW-1185">Reference proteome</keyword>
<evidence type="ECO:0000313" key="2">
    <source>
        <dbReference type="Proteomes" id="UP001501326"/>
    </source>
</evidence>
<proteinExistence type="predicted"/>
<evidence type="ECO:0008006" key="3">
    <source>
        <dbReference type="Google" id="ProtNLM"/>
    </source>
</evidence>